<proteinExistence type="predicted"/>
<protein>
    <submittedName>
        <fullName evidence="1">Uncharacterized protein</fullName>
    </submittedName>
</protein>
<dbReference type="Proteomes" id="UP001153331">
    <property type="component" value="Unassembled WGS sequence"/>
</dbReference>
<evidence type="ECO:0000313" key="2">
    <source>
        <dbReference type="Proteomes" id="UP001153331"/>
    </source>
</evidence>
<keyword evidence="2" id="KW-1185">Reference proteome</keyword>
<comment type="caution">
    <text evidence="1">The sequence shown here is derived from an EMBL/GenBank/DDBJ whole genome shotgun (WGS) entry which is preliminary data.</text>
</comment>
<dbReference type="EMBL" id="JAPHNI010000232">
    <property type="protein sequence ID" value="KAJ8113761.1"/>
    <property type="molecule type" value="Genomic_DNA"/>
</dbReference>
<evidence type="ECO:0000313" key="1">
    <source>
        <dbReference type="EMBL" id="KAJ8113761.1"/>
    </source>
</evidence>
<gene>
    <name evidence="1" type="ORF">OPT61_g4185</name>
</gene>
<reference evidence="1" key="1">
    <citation type="submission" date="2022-11" db="EMBL/GenBank/DDBJ databases">
        <title>Genome Sequence of Boeremia exigua.</title>
        <authorList>
            <person name="Buettner E."/>
        </authorList>
    </citation>
    <scope>NUCLEOTIDE SEQUENCE</scope>
    <source>
        <strain evidence="1">CU02</strain>
    </source>
</reference>
<name>A0ACC2IEX2_9PLEO</name>
<accession>A0ACC2IEX2</accession>
<sequence length="276" mass="31499">MALERCLRASAQSSKARWNFRLSTYRIRVGERVKYLKIAPATFYRDTLSFPLPPLPYNDDTWTVAHISRDPESGELRTSLTTQQLGGVQNAWHSTQVDVLDLERVERLTATAFEAVVRETTKPTPTAATILPRHSRFVAKIARFEWEIPRIERETRAYQLLQQKESDLAPRFLGHIREGNRVMGLLLEKLDDRRSAGISDLHDCEVALGRLHNLGILHGDVNKHNFLVGDDGVTLIDFERFQENSTELSRASEMRSLRAELEDRSGRGAGFVFVEK</sequence>
<organism evidence="1 2">
    <name type="scientific">Boeremia exigua</name>
    <dbReference type="NCBI Taxonomy" id="749465"/>
    <lineage>
        <taxon>Eukaryota</taxon>
        <taxon>Fungi</taxon>
        <taxon>Dikarya</taxon>
        <taxon>Ascomycota</taxon>
        <taxon>Pezizomycotina</taxon>
        <taxon>Dothideomycetes</taxon>
        <taxon>Pleosporomycetidae</taxon>
        <taxon>Pleosporales</taxon>
        <taxon>Pleosporineae</taxon>
        <taxon>Didymellaceae</taxon>
        <taxon>Boeremia</taxon>
    </lineage>
</organism>